<feature type="chain" id="PRO_5017474505" evidence="1">
    <location>
        <begin position="26"/>
        <end position="244"/>
    </location>
</feature>
<reference evidence="2 3" key="1">
    <citation type="submission" date="2018-08" db="EMBL/GenBank/DDBJ databases">
        <title>Henriciella mobilis sp. nov., isolated from seawater.</title>
        <authorList>
            <person name="Cheng H."/>
            <person name="Wu Y.-H."/>
            <person name="Xu X.-W."/>
            <person name="Guo L.-L."/>
        </authorList>
    </citation>
    <scope>NUCLEOTIDE SEQUENCE [LARGE SCALE GENOMIC DNA]</scope>
    <source>
        <strain evidence="2 3">JN25</strain>
    </source>
</reference>
<dbReference type="Proteomes" id="UP000266385">
    <property type="component" value="Unassembled WGS sequence"/>
</dbReference>
<comment type="caution">
    <text evidence="2">The sequence shown here is derived from an EMBL/GenBank/DDBJ whole genome shotgun (WGS) entry which is preliminary data.</text>
</comment>
<evidence type="ECO:0000313" key="2">
    <source>
        <dbReference type="EMBL" id="RIJ28144.1"/>
    </source>
</evidence>
<protein>
    <submittedName>
        <fullName evidence="2">Uncharacterized protein</fullName>
    </submittedName>
</protein>
<evidence type="ECO:0000256" key="1">
    <source>
        <dbReference type="SAM" id="SignalP"/>
    </source>
</evidence>
<dbReference type="PROSITE" id="PS51257">
    <property type="entry name" value="PROKAR_LIPOPROTEIN"/>
    <property type="match status" value="1"/>
</dbReference>
<proteinExistence type="predicted"/>
<dbReference type="AlphaFoldDB" id="A0A399RBX5"/>
<gene>
    <name evidence="2" type="ORF">D1223_12075</name>
</gene>
<organism evidence="2 3">
    <name type="scientific">Henriciella mobilis</name>
    <dbReference type="NCBI Taxonomy" id="2305467"/>
    <lineage>
        <taxon>Bacteria</taxon>
        <taxon>Pseudomonadati</taxon>
        <taxon>Pseudomonadota</taxon>
        <taxon>Alphaproteobacteria</taxon>
        <taxon>Hyphomonadales</taxon>
        <taxon>Hyphomonadaceae</taxon>
        <taxon>Henriciella</taxon>
    </lineage>
</organism>
<dbReference type="EMBL" id="QWFX01000013">
    <property type="protein sequence ID" value="RIJ28144.1"/>
    <property type="molecule type" value="Genomic_DNA"/>
</dbReference>
<dbReference type="OrthoDB" id="7626147at2"/>
<sequence>MLRICSLILTCFMPRILFLSGLLLASCAAKPATEPRYIPYDGYGAEIPTVSASYELKRLGESETISVSQIPNALDEFLAPSGSKLILLPNRLDRSRLDFSIESLALVDAWLRDIHTINKLQAEPGRAGESLISDGRGDNSVMLAGLYLGEVIRANSSLDWRWERFDRFVSANPYFTEHYGDDAGLDTFVLVGPQGVATPINTALKRILLGNEESLQFVAELLVAPIDLEAAMSGPNFYGLDRIR</sequence>
<keyword evidence="1" id="KW-0732">Signal</keyword>
<accession>A0A399RBX5</accession>
<keyword evidence="3" id="KW-1185">Reference proteome</keyword>
<dbReference type="RefSeq" id="WP_119376679.1">
    <property type="nucleotide sequence ID" value="NZ_QWFX01000013.1"/>
</dbReference>
<name>A0A399RBX5_9PROT</name>
<feature type="signal peptide" evidence="1">
    <location>
        <begin position="1"/>
        <end position="25"/>
    </location>
</feature>
<evidence type="ECO:0000313" key="3">
    <source>
        <dbReference type="Proteomes" id="UP000266385"/>
    </source>
</evidence>